<accession>R7V3L1</accession>
<name>R7V3L1_CAPTE</name>
<gene>
    <name evidence="1" type="ORF">CAPTEDRAFT_116848</name>
</gene>
<dbReference type="HOGENOM" id="CLU_118269_2_0_1"/>
<dbReference type="AlphaFoldDB" id="R7V3L1"/>
<evidence type="ECO:0000313" key="3">
    <source>
        <dbReference type="Proteomes" id="UP000014760"/>
    </source>
</evidence>
<reference evidence="2" key="3">
    <citation type="submission" date="2015-06" db="UniProtKB">
        <authorList>
            <consortium name="EnsemblMetazoa"/>
        </authorList>
    </citation>
    <scope>IDENTIFICATION</scope>
</reference>
<reference evidence="1 3" key="2">
    <citation type="journal article" date="2013" name="Nature">
        <title>Insights into bilaterian evolution from three spiralian genomes.</title>
        <authorList>
            <person name="Simakov O."/>
            <person name="Marletaz F."/>
            <person name="Cho S.J."/>
            <person name="Edsinger-Gonzales E."/>
            <person name="Havlak P."/>
            <person name="Hellsten U."/>
            <person name="Kuo D.H."/>
            <person name="Larsson T."/>
            <person name="Lv J."/>
            <person name="Arendt D."/>
            <person name="Savage R."/>
            <person name="Osoegawa K."/>
            <person name="de Jong P."/>
            <person name="Grimwood J."/>
            <person name="Chapman J.A."/>
            <person name="Shapiro H."/>
            <person name="Aerts A."/>
            <person name="Otillar R.P."/>
            <person name="Terry A.Y."/>
            <person name="Boore J.L."/>
            <person name="Grigoriev I.V."/>
            <person name="Lindberg D.R."/>
            <person name="Seaver E.C."/>
            <person name="Weisblat D.A."/>
            <person name="Putnam N.H."/>
            <person name="Rokhsar D.S."/>
        </authorList>
    </citation>
    <scope>NUCLEOTIDE SEQUENCE</scope>
    <source>
        <strain evidence="1 3">I ESC-2004</strain>
    </source>
</reference>
<evidence type="ECO:0000313" key="1">
    <source>
        <dbReference type="EMBL" id="ELU10926.1"/>
    </source>
</evidence>
<dbReference type="Proteomes" id="UP000014760">
    <property type="component" value="Unassembled WGS sequence"/>
</dbReference>
<organism evidence="1">
    <name type="scientific">Capitella teleta</name>
    <name type="common">Polychaete worm</name>
    <dbReference type="NCBI Taxonomy" id="283909"/>
    <lineage>
        <taxon>Eukaryota</taxon>
        <taxon>Metazoa</taxon>
        <taxon>Spiralia</taxon>
        <taxon>Lophotrochozoa</taxon>
        <taxon>Annelida</taxon>
        <taxon>Polychaeta</taxon>
        <taxon>Sedentaria</taxon>
        <taxon>Scolecida</taxon>
        <taxon>Capitellidae</taxon>
        <taxon>Capitella</taxon>
    </lineage>
</organism>
<feature type="non-terminal residue" evidence="1">
    <location>
        <position position="1"/>
    </location>
</feature>
<dbReference type="EnsemblMetazoa" id="CapteT116848">
    <property type="protein sequence ID" value="CapteP116848"/>
    <property type="gene ID" value="CapteG116848"/>
</dbReference>
<dbReference type="EMBL" id="AMQN01040847">
    <property type="status" value="NOT_ANNOTATED_CDS"/>
    <property type="molecule type" value="Genomic_DNA"/>
</dbReference>
<dbReference type="EMBL" id="KB297141">
    <property type="protein sequence ID" value="ELU10926.1"/>
    <property type="molecule type" value="Genomic_DNA"/>
</dbReference>
<keyword evidence="3" id="KW-1185">Reference proteome</keyword>
<protein>
    <submittedName>
        <fullName evidence="1 2">Uncharacterized protein</fullName>
    </submittedName>
</protein>
<dbReference type="OrthoDB" id="445826at2759"/>
<reference evidence="3" key="1">
    <citation type="submission" date="2012-12" db="EMBL/GenBank/DDBJ databases">
        <authorList>
            <person name="Hellsten U."/>
            <person name="Grimwood J."/>
            <person name="Chapman J.A."/>
            <person name="Shapiro H."/>
            <person name="Aerts A."/>
            <person name="Otillar R.P."/>
            <person name="Terry A.Y."/>
            <person name="Boore J.L."/>
            <person name="Simakov O."/>
            <person name="Marletaz F."/>
            <person name="Cho S.-J."/>
            <person name="Edsinger-Gonzales E."/>
            <person name="Havlak P."/>
            <person name="Kuo D.-H."/>
            <person name="Larsson T."/>
            <person name="Lv J."/>
            <person name="Arendt D."/>
            <person name="Savage R."/>
            <person name="Osoegawa K."/>
            <person name="de Jong P."/>
            <person name="Lindberg D.R."/>
            <person name="Seaver E.C."/>
            <person name="Weisblat D.A."/>
            <person name="Putnam N.H."/>
            <person name="Grigoriev I.V."/>
            <person name="Rokhsar D.S."/>
        </authorList>
    </citation>
    <scope>NUCLEOTIDE SEQUENCE</scope>
    <source>
        <strain evidence="3">I ESC-2004</strain>
    </source>
</reference>
<proteinExistence type="predicted"/>
<evidence type="ECO:0000313" key="2">
    <source>
        <dbReference type="EnsemblMetazoa" id="CapteP116848"/>
    </source>
</evidence>
<sequence length="63" mass="7142">IAHQISPPFAYIINLIFETSSVPDELKFANVTPIFKAENPAELQNYRLISVLPAFSKILERLI</sequence>